<feature type="domain" description="ABC transporter" evidence="5">
    <location>
        <begin position="327"/>
        <end position="540"/>
    </location>
</feature>
<feature type="domain" description="ABC transporter" evidence="5">
    <location>
        <begin position="3"/>
        <end position="258"/>
    </location>
</feature>
<keyword evidence="7" id="KW-1185">Reference proteome</keyword>
<dbReference type="SMART" id="SM00382">
    <property type="entry name" value="AAA"/>
    <property type="match status" value="2"/>
</dbReference>
<evidence type="ECO:0000256" key="3">
    <source>
        <dbReference type="ARBA" id="ARBA00022840"/>
    </source>
</evidence>
<dbReference type="InterPro" id="IPR032781">
    <property type="entry name" value="ABC_tran_Xtn"/>
</dbReference>
<dbReference type="GO" id="GO:0005524">
    <property type="term" value="F:ATP binding"/>
    <property type="evidence" value="ECO:0007669"/>
    <property type="project" value="UniProtKB-KW"/>
</dbReference>
<organism evidence="6 7">
    <name type="scientific">Anaerosphaera multitolerans</name>
    <dbReference type="NCBI Taxonomy" id="2487351"/>
    <lineage>
        <taxon>Bacteria</taxon>
        <taxon>Bacillati</taxon>
        <taxon>Bacillota</taxon>
        <taxon>Tissierellia</taxon>
        <taxon>Tissierellales</taxon>
        <taxon>Peptoniphilaceae</taxon>
        <taxon>Anaerosphaera</taxon>
    </lineage>
</organism>
<gene>
    <name evidence="6" type="ORF">EF514_02205</name>
</gene>
<dbReference type="Pfam" id="PF16326">
    <property type="entry name" value="ABC_tran_CTD"/>
    <property type="match status" value="1"/>
</dbReference>
<dbReference type="InterPro" id="IPR032524">
    <property type="entry name" value="ABC_tran_C"/>
</dbReference>
<name>A0A437S8Y2_9FIRM</name>
<dbReference type="Proteomes" id="UP000288812">
    <property type="component" value="Unassembled WGS sequence"/>
</dbReference>
<dbReference type="Pfam" id="PF12848">
    <property type="entry name" value="ABC_tran_Xtn"/>
    <property type="match status" value="1"/>
</dbReference>
<proteinExistence type="predicted"/>
<dbReference type="InterPro" id="IPR037118">
    <property type="entry name" value="Val-tRNA_synth_C_sf"/>
</dbReference>
<dbReference type="PROSITE" id="PS00211">
    <property type="entry name" value="ABC_TRANSPORTER_1"/>
    <property type="match status" value="1"/>
</dbReference>
<dbReference type="SUPFAM" id="SSF52540">
    <property type="entry name" value="P-loop containing nucleoside triphosphate hydrolases"/>
    <property type="match status" value="2"/>
</dbReference>
<accession>A0A437S8Y2</accession>
<keyword evidence="4" id="KW-0175">Coiled coil</keyword>
<dbReference type="GO" id="GO:0003677">
    <property type="term" value="F:DNA binding"/>
    <property type="evidence" value="ECO:0007669"/>
    <property type="project" value="InterPro"/>
</dbReference>
<dbReference type="PANTHER" id="PTHR42855">
    <property type="entry name" value="ABC TRANSPORTER ATP-BINDING SUBUNIT"/>
    <property type="match status" value="1"/>
</dbReference>
<dbReference type="Pfam" id="PF00005">
    <property type="entry name" value="ABC_tran"/>
    <property type="match status" value="2"/>
</dbReference>
<sequence length="628" mass="72602">MLLSISNINKTYITDTILEDVSLIVENGDKIGLIGVNGSGKTTLFNIITEEISKDSGTIFKPKDLRIGYLKQQLHSNSEKTVYEECEEIFSDLIKMEEEIRTLEIEISNPDNPQFNNAMNRYGRIQEKFHELNGYQYPSRIKGTLIGLGFSSTDFEKKVFELSGGQKSRLALAKLLLTDPDLLLLDEPTNHLDIEAITWLEKYLKDFKGAIIIISHDRYFLNNVVNKIALLEHHQLTVFKGDYSEYSKQRKKQLEILKKQYEDQQKEIKRQEQIIERYLGLGRERFIRQGKSRQKLLDKMKRMPPPKDIKTAQIRFTPNFESGLEVLKVSDLSKSFNTDVIFENISFNIYKLDKVGLIGPNGVGKSTLFKILTNELTPSSGTVTFGSNVNIAYFDQEMESLTSSKTVIDEIWDEFPKLTHYEIRSYLAKFLFIGDDIFKLIEDLSGGEKGRVSLLKIMLKGANLLLLDEPTNHLDIDSKEILEEALKLYDGTVLSISHDRYFLNNTCNKILEMSKTSLNEYLGNYDYYLEKTSVTPDLEDSYISKTQLDNIKKKEREERRQTRELKLENQKLEDAIGNLEGEISKIDNQLSDPNIYEDLDKVNKLSLKREQTSLELEKLYEQWLERED</sequence>
<dbReference type="CDD" id="cd03221">
    <property type="entry name" value="ABCF_EF-3"/>
    <property type="match status" value="2"/>
</dbReference>
<evidence type="ECO:0000256" key="2">
    <source>
        <dbReference type="ARBA" id="ARBA00022741"/>
    </source>
</evidence>
<dbReference type="EMBL" id="RLIH01000002">
    <property type="protein sequence ID" value="RVU55563.1"/>
    <property type="molecule type" value="Genomic_DNA"/>
</dbReference>
<dbReference type="PROSITE" id="PS50893">
    <property type="entry name" value="ABC_TRANSPORTER_2"/>
    <property type="match status" value="2"/>
</dbReference>
<protein>
    <submittedName>
        <fullName evidence="6">ABC transporter ATP-binding protein</fullName>
    </submittedName>
</protein>
<dbReference type="FunFam" id="3.40.50.300:FF:000309">
    <property type="entry name" value="ABC transporter ATP-binding protein"/>
    <property type="match status" value="1"/>
</dbReference>
<dbReference type="PANTHER" id="PTHR42855:SF2">
    <property type="entry name" value="DRUG RESISTANCE ABC TRANSPORTER,ATP-BINDING PROTEIN"/>
    <property type="match status" value="1"/>
</dbReference>
<evidence type="ECO:0000313" key="7">
    <source>
        <dbReference type="Proteomes" id="UP000288812"/>
    </source>
</evidence>
<dbReference type="RefSeq" id="WP_240648985.1">
    <property type="nucleotide sequence ID" value="NZ_RLIH01000002.1"/>
</dbReference>
<dbReference type="InterPro" id="IPR017871">
    <property type="entry name" value="ABC_transporter-like_CS"/>
</dbReference>
<keyword evidence="1" id="KW-0677">Repeat</keyword>
<feature type="coiled-coil region" evidence="4">
    <location>
        <begin position="247"/>
        <end position="281"/>
    </location>
</feature>
<dbReference type="Gene3D" id="1.10.287.380">
    <property type="entry name" value="Valyl-tRNA synthetase, C-terminal domain"/>
    <property type="match status" value="1"/>
</dbReference>
<dbReference type="FunFam" id="3.40.50.300:FF:000011">
    <property type="entry name" value="Putative ABC transporter ATP-binding component"/>
    <property type="match status" value="1"/>
</dbReference>
<dbReference type="AlphaFoldDB" id="A0A437S8Y2"/>
<comment type="caution">
    <text evidence="6">The sequence shown here is derived from an EMBL/GenBank/DDBJ whole genome shotgun (WGS) entry which is preliminary data.</text>
</comment>
<evidence type="ECO:0000313" key="6">
    <source>
        <dbReference type="EMBL" id="RVU55563.1"/>
    </source>
</evidence>
<evidence type="ECO:0000256" key="1">
    <source>
        <dbReference type="ARBA" id="ARBA00022737"/>
    </source>
</evidence>
<dbReference type="InterPro" id="IPR027417">
    <property type="entry name" value="P-loop_NTPase"/>
</dbReference>
<dbReference type="InterPro" id="IPR051309">
    <property type="entry name" value="ABCF_ATPase"/>
</dbReference>
<keyword evidence="2" id="KW-0547">Nucleotide-binding</keyword>
<evidence type="ECO:0000256" key="4">
    <source>
        <dbReference type="SAM" id="Coils"/>
    </source>
</evidence>
<reference evidence="6 7" key="1">
    <citation type="submission" date="2018-11" db="EMBL/GenBank/DDBJ databases">
        <title>Genome sequencing and assembly of Anaerosphaera sp. nov., GS7-6-2.</title>
        <authorList>
            <person name="Rettenmaier R."/>
            <person name="Liebl W."/>
            <person name="Zverlov V."/>
        </authorList>
    </citation>
    <scope>NUCLEOTIDE SEQUENCE [LARGE SCALE GENOMIC DNA]</scope>
    <source>
        <strain evidence="6 7">GS7-6-2</strain>
    </source>
</reference>
<dbReference type="GO" id="GO:0016887">
    <property type="term" value="F:ATP hydrolysis activity"/>
    <property type="evidence" value="ECO:0007669"/>
    <property type="project" value="InterPro"/>
</dbReference>
<dbReference type="Gene3D" id="3.40.50.300">
    <property type="entry name" value="P-loop containing nucleotide triphosphate hydrolases"/>
    <property type="match status" value="2"/>
</dbReference>
<dbReference type="InterPro" id="IPR003439">
    <property type="entry name" value="ABC_transporter-like_ATP-bd"/>
</dbReference>
<feature type="coiled-coil region" evidence="4">
    <location>
        <begin position="548"/>
        <end position="622"/>
    </location>
</feature>
<evidence type="ECO:0000259" key="5">
    <source>
        <dbReference type="PROSITE" id="PS50893"/>
    </source>
</evidence>
<keyword evidence="3 6" id="KW-0067">ATP-binding</keyword>
<dbReference type="InterPro" id="IPR003593">
    <property type="entry name" value="AAA+_ATPase"/>
</dbReference>